<dbReference type="PANTHER" id="PTHR36384:SF1">
    <property type="entry name" value="SAWADEE PROTEIN"/>
    <property type="match status" value="1"/>
</dbReference>
<name>A0A2N9EJF6_FAGSY</name>
<dbReference type="GO" id="GO:0003682">
    <property type="term" value="F:chromatin binding"/>
    <property type="evidence" value="ECO:0007669"/>
    <property type="project" value="InterPro"/>
</dbReference>
<organism evidence="2">
    <name type="scientific">Fagus sylvatica</name>
    <name type="common">Beechnut</name>
    <dbReference type="NCBI Taxonomy" id="28930"/>
    <lineage>
        <taxon>Eukaryota</taxon>
        <taxon>Viridiplantae</taxon>
        <taxon>Streptophyta</taxon>
        <taxon>Embryophyta</taxon>
        <taxon>Tracheophyta</taxon>
        <taxon>Spermatophyta</taxon>
        <taxon>Magnoliopsida</taxon>
        <taxon>eudicotyledons</taxon>
        <taxon>Gunneridae</taxon>
        <taxon>Pentapetalae</taxon>
        <taxon>rosids</taxon>
        <taxon>fabids</taxon>
        <taxon>Fagales</taxon>
        <taxon>Fagaceae</taxon>
        <taxon>Fagus</taxon>
    </lineage>
</organism>
<accession>A0A2N9EJF6</accession>
<evidence type="ECO:0000259" key="1">
    <source>
        <dbReference type="Pfam" id="PF16719"/>
    </source>
</evidence>
<dbReference type="Pfam" id="PF16719">
    <property type="entry name" value="SAWADEE"/>
    <property type="match status" value="1"/>
</dbReference>
<dbReference type="InterPro" id="IPR032001">
    <property type="entry name" value="SAWADEE_dom"/>
</dbReference>
<dbReference type="PANTHER" id="PTHR36384">
    <property type="entry name" value="SAWADEE PROTEIN"/>
    <property type="match status" value="1"/>
</dbReference>
<feature type="domain" description="SAWADEE" evidence="1">
    <location>
        <begin position="5"/>
        <end position="147"/>
    </location>
</feature>
<reference evidence="2" key="1">
    <citation type="submission" date="2018-02" db="EMBL/GenBank/DDBJ databases">
        <authorList>
            <person name="Cohen D.B."/>
            <person name="Kent A.D."/>
        </authorList>
    </citation>
    <scope>NUCLEOTIDE SEQUENCE</scope>
</reference>
<evidence type="ECO:0000313" key="2">
    <source>
        <dbReference type="EMBL" id="SPC74780.1"/>
    </source>
</evidence>
<dbReference type="Gene3D" id="2.30.30.140">
    <property type="match status" value="1"/>
</dbReference>
<protein>
    <recommendedName>
        <fullName evidence="1">SAWADEE domain-containing protein</fullName>
    </recommendedName>
</protein>
<sequence length="242" mass="27468">MSLEEAELEYRSDGDDAWYSVTVVLEDNGDVLRVKYCGFSEEHDKVYRGSELKSKSELRQLMDRFRPLSAQLQDSDCTNLSLGDVVCASFSFLHDDVRFYDAVLDGVENREHALKQGGEECLCTFVLEWIHGPNAGNLTYTTIENICRVRSTAQTDPKLDSFLKRAAERFVITPDPVPVSKRDDTPNIKHKRSFLQRINHDTRRAKRSTVGKIGSSEGGAMERWWALPFALPYGSCTVEFCL</sequence>
<gene>
    <name evidence="2" type="ORF">FSB_LOCUS2662</name>
</gene>
<proteinExistence type="predicted"/>
<dbReference type="AlphaFoldDB" id="A0A2N9EJF6"/>
<dbReference type="EMBL" id="OIVN01000125">
    <property type="protein sequence ID" value="SPC74780.1"/>
    <property type="molecule type" value="Genomic_DNA"/>
</dbReference>